<dbReference type="Proteomes" id="UP000515162">
    <property type="component" value="Chromosome 3R"/>
</dbReference>
<reference evidence="3" key="1">
    <citation type="submission" date="2025-08" db="UniProtKB">
        <authorList>
            <consortium name="RefSeq"/>
        </authorList>
    </citation>
    <scope>IDENTIFICATION</scope>
    <source>
        <strain evidence="3">Mau12</strain>
        <tissue evidence="3">Whole Body</tissue>
    </source>
</reference>
<keyword evidence="1" id="KW-0732">Signal</keyword>
<keyword evidence="2" id="KW-1185">Reference proteome</keyword>
<sequence length="149" mass="17121">MIVISVAVVVAAFLGGLRRSSCQTQRRLSIVHMECHQIALRTPQPAPHARRSASTIHSFNWISKDNRERTDKWHPKYWQSSIEEPIKPQKPITISVTIYTTINERKPIYNFIIFSHTYKGGERAGARILLTKWPSASGRDAIRVRKDDE</sequence>
<gene>
    <name evidence="3" type="primary">LOC117145401</name>
</gene>
<evidence type="ECO:0000313" key="2">
    <source>
        <dbReference type="Proteomes" id="UP000515162"/>
    </source>
</evidence>
<dbReference type="AlphaFoldDB" id="A0A6P8KCQ6"/>
<organism evidence="2 3">
    <name type="scientific">Drosophila mauritiana</name>
    <name type="common">Fruit fly</name>
    <dbReference type="NCBI Taxonomy" id="7226"/>
    <lineage>
        <taxon>Eukaryota</taxon>
        <taxon>Metazoa</taxon>
        <taxon>Ecdysozoa</taxon>
        <taxon>Arthropoda</taxon>
        <taxon>Hexapoda</taxon>
        <taxon>Insecta</taxon>
        <taxon>Pterygota</taxon>
        <taxon>Neoptera</taxon>
        <taxon>Endopterygota</taxon>
        <taxon>Diptera</taxon>
        <taxon>Brachycera</taxon>
        <taxon>Muscomorpha</taxon>
        <taxon>Ephydroidea</taxon>
        <taxon>Drosophilidae</taxon>
        <taxon>Drosophila</taxon>
        <taxon>Sophophora</taxon>
    </lineage>
</organism>
<dbReference type="GeneID" id="117145401"/>
<protein>
    <submittedName>
        <fullName evidence="3">Uncharacterized protein LOC117145401</fullName>
    </submittedName>
</protein>
<dbReference type="RefSeq" id="XP_033166930.1">
    <property type="nucleotide sequence ID" value="XM_033311039.1"/>
</dbReference>
<feature type="chain" id="PRO_5028340797" evidence="1">
    <location>
        <begin position="23"/>
        <end position="149"/>
    </location>
</feature>
<proteinExistence type="predicted"/>
<feature type="signal peptide" evidence="1">
    <location>
        <begin position="1"/>
        <end position="22"/>
    </location>
</feature>
<name>A0A6P8KCQ6_DROMA</name>
<evidence type="ECO:0000256" key="1">
    <source>
        <dbReference type="SAM" id="SignalP"/>
    </source>
</evidence>
<accession>A0A6P8KCQ6</accession>
<evidence type="ECO:0000313" key="3">
    <source>
        <dbReference type="RefSeq" id="XP_033166930.1"/>
    </source>
</evidence>